<keyword evidence="7" id="KW-1185">Reference proteome</keyword>
<comment type="subcellular location">
    <subcellularLocation>
        <location evidence="1">Membrane</location>
        <topology evidence="1">Multi-pass membrane protein</topology>
    </subcellularLocation>
</comment>
<comment type="caution">
    <text evidence="6">The sequence shown here is derived from an EMBL/GenBank/DDBJ whole genome shotgun (WGS) entry which is preliminary data.</text>
</comment>
<accession>A0A8H8UA28</accession>
<dbReference type="GO" id="GO:0016020">
    <property type="term" value="C:membrane"/>
    <property type="evidence" value="ECO:0007669"/>
    <property type="project" value="UniProtKB-SubCell"/>
</dbReference>
<keyword evidence="4 5" id="KW-0472">Membrane</keyword>
<feature type="transmembrane region" description="Helical" evidence="5">
    <location>
        <begin position="56"/>
        <end position="78"/>
    </location>
</feature>
<dbReference type="PANTHER" id="PTHR16201:SF11">
    <property type="entry name" value="PQ-LOOP REPEAT-CONTAINING PROTEIN"/>
    <property type="match status" value="1"/>
</dbReference>
<name>A0A8H8UA28_9HELO</name>
<evidence type="ECO:0000256" key="2">
    <source>
        <dbReference type="ARBA" id="ARBA00022692"/>
    </source>
</evidence>
<dbReference type="PANTHER" id="PTHR16201">
    <property type="entry name" value="SEVEN TRANSMEMBRANE PROTEIN 1-RELATED"/>
    <property type="match status" value="1"/>
</dbReference>
<sequence length="370" mass="40366">MDFFHGLADDLATSRCEALKDPSYVNLALSIFILLGILVSYLPQHYRIISRGTSEGISPWFILLGTTSGTCALANILVLPVSRADVACCKTISPFECIAGLLGIAQVGIQWFCFTVILFLFLIFFPRGPALPNNSNGNQYTWKTAVSVAFACLLWGLIIIFVSVGLIFARPHQLGIWANILGITGTVLAAIQYIPQIWMTWKLGDVGSLSIPMMLIQTPGSFVWSGSLAARLGWAGWSIWGLFLVTGCLQGCLLVMGICFEVKARRAKMDSEEEVQANARCIVGYIQTQGDFIETDDEGNAEVENEGTERQPLIQRKPSRTSNRVGNLSKLKGPVSEVFPVTADLHPVSAFQDVTKVLEGPLDISMSQPS</sequence>
<dbReference type="Pfam" id="PF04193">
    <property type="entry name" value="PQ-loop"/>
    <property type="match status" value="2"/>
</dbReference>
<reference evidence="6 7" key="1">
    <citation type="submission" date="2018-05" db="EMBL/GenBank/DDBJ databases">
        <title>Genome sequencing and assembly of the regulated plant pathogen Lachnellula willkommii and related sister species for the development of diagnostic species identification markers.</title>
        <authorList>
            <person name="Giroux E."/>
            <person name="Bilodeau G."/>
        </authorList>
    </citation>
    <scope>NUCLEOTIDE SEQUENCE [LARGE SCALE GENOMIC DNA]</scope>
    <source>
        <strain evidence="6 7">CBS 160.35</strain>
    </source>
</reference>
<feature type="transmembrane region" description="Helical" evidence="5">
    <location>
        <begin position="174"/>
        <end position="194"/>
    </location>
</feature>
<gene>
    <name evidence="6" type="primary">SPAC4C5.03</name>
    <name evidence="6" type="ORF">LOCC1_G004465</name>
</gene>
<protein>
    <recommendedName>
        <fullName evidence="8">PQ loop repeat protein</fullName>
    </recommendedName>
</protein>
<evidence type="ECO:0000313" key="7">
    <source>
        <dbReference type="Proteomes" id="UP000443090"/>
    </source>
</evidence>
<evidence type="ECO:0000256" key="4">
    <source>
        <dbReference type="ARBA" id="ARBA00023136"/>
    </source>
</evidence>
<keyword evidence="3 5" id="KW-1133">Transmembrane helix</keyword>
<proteinExistence type="predicted"/>
<evidence type="ECO:0000313" key="6">
    <source>
        <dbReference type="EMBL" id="TVY39551.1"/>
    </source>
</evidence>
<dbReference type="EMBL" id="QGMI01000514">
    <property type="protein sequence ID" value="TVY39551.1"/>
    <property type="molecule type" value="Genomic_DNA"/>
</dbReference>
<dbReference type="OrthoDB" id="19344at2759"/>
<dbReference type="AlphaFoldDB" id="A0A8H8UA28"/>
<evidence type="ECO:0000256" key="1">
    <source>
        <dbReference type="ARBA" id="ARBA00004141"/>
    </source>
</evidence>
<dbReference type="InterPro" id="IPR051415">
    <property type="entry name" value="LAAT-1"/>
</dbReference>
<organism evidence="6 7">
    <name type="scientific">Lachnellula occidentalis</name>
    <dbReference type="NCBI Taxonomy" id="215460"/>
    <lineage>
        <taxon>Eukaryota</taxon>
        <taxon>Fungi</taxon>
        <taxon>Dikarya</taxon>
        <taxon>Ascomycota</taxon>
        <taxon>Pezizomycotina</taxon>
        <taxon>Leotiomycetes</taxon>
        <taxon>Helotiales</taxon>
        <taxon>Lachnaceae</taxon>
        <taxon>Lachnellula</taxon>
    </lineage>
</organism>
<keyword evidence="2 5" id="KW-0812">Transmembrane</keyword>
<dbReference type="SMART" id="SM00679">
    <property type="entry name" value="CTNS"/>
    <property type="match status" value="2"/>
</dbReference>
<feature type="transmembrane region" description="Helical" evidence="5">
    <location>
        <begin position="237"/>
        <end position="260"/>
    </location>
</feature>
<dbReference type="Gene3D" id="1.20.1280.290">
    <property type="match status" value="1"/>
</dbReference>
<feature type="transmembrane region" description="Helical" evidence="5">
    <location>
        <begin position="98"/>
        <end position="125"/>
    </location>
</feature>
<evidence type="ECO:0008006" key="8">
    <source>
        <dbReference type="Google" id="ProtNLM"/>
    </source>
</evidence>
<feature type="transmembrane region" description="Helical" evidence="5">
    <location>
        <begin position="24"/>
        <end position="44"/>
    </location>
</feature>
<evidence type="ECO:0000256" key="5">
    <source>
        <dbReference type="SAM" id="Phobius"/>
    </source>
</evidence>
<dbReference type="Proteomes" id="UP000443090">
    <property type="component" value="Unassembled WGS sequence"/>
</dbReference>
<evidence type="ECO:0000256" key="3">
    <source>
        <dbReference type="ARBA" id="ARBA00022989"/>
    </source>
</evidence>
<feature type="transmembrane region" description="Helical" evidence="5">
    <location>
        <begin position="146"/>
        <end position="168"/>
    </location>
</feature>
<dbReference type="InterPro" id="IPR006603">
    <property type="entry name" value="PQ-loop_rpt"/>
</dbReference>